<dbReference type="GO" id="GO:0030687">
    <property type="term" value="C:preribosome, large subunit precursor"/>
    <property type="evidence" value="ECO:0007669"/>
    <property type="project" value="TreeGrafter"/>
</dbReference>
<evidence type="ECO:0000256" key="2">
    <source>
        <dbReference type="SAM" id="MobiDB-lite"/>
    </source>
</evidence>
<feature type="compositionally biased region" description="Acidic residues" evidence="2">
    <location>
        <begin position="71"/>
        <end position="81"/>
    </location>
</feature>
<reference evidence="3 4" key="1">
    <citation type="journal article" date="2011" name="Proc. Natl. Acad. Sci. U.S.A.">
        <title>Comparative genomics of xylose-fermenting fungi for enhanced biofuel production.</title>
        <authorList>
            <person name="Wohlbach D.J."/>
            <person name="Kuo A."/>
            <person name="Sato T.K."/>
            <person name="Potts K.M."/>
            <person name="Salamov A.A."/>
            <person name="LaButti K.M."/>
            <person name="Sun H."/>
            <person name="Clum A."/>
            <person name="Pangilinan J.L."/>
            <person name="Lindquist E.A."/>
            <person name="Lucas S."/>
            <person name="Lapidus A."/>
            <person name="Jin M."/>
            <person name="Gunawan C."/>
            <person name="Balan V."/>
            <person name="Dale B.E."/>
            <person name="Jeffries T.W."/>
            <person name="Zinkel R."/>
            <person name="Barry K.W."/>
            <person name="Grigoriev I.V."/>
            <person name="Gasch A.P."/>
        </authorList>
    </citation>
    <scope>NUCLEOTIDE SEQUENCE [LARGE SCALE GENOMIC DNA]</scope>
    <source>
        <strain evidence="4">ATCC 10573 / BCRC 21748 / CBS 615 / JCM 9827 / NBRC 10315 / NRRL Y-1498 / VKM Y-70</strain>
    </source>
</reference>
<proteinExistence type="inferred from homology"/>
<dbReference type="Pfam" id="PF07890">
    <property type="entry name" value="Rrp15p"/>
    <property type="match status" value="1"/>
</dbReference>
<sequence>MSAKAVKKQKTSTGKAKPVAVVHNESNEESISESSQSASEDDESVSETHDSSAADDSDIDDEHEIDAASDSNDDSDEDSDDDIPKLKKKKNTDDGSASFANAFTNIIGSKLKAHSRAAPIMTRNKVVLKKLETDKLEHKAKRALLSEKKQAFDKHRVKNLLPTGEEENIRQILESEKKLKKVAQKGVVRLFNAIMSTQVRTNEAISKEKVGQVKKEELFNEMSKEKFLDLVQSTAHDE</sequence>
<dbReference type="AlphaFoldDB" id="G3BC09"/>
<organism evidence="4">
    <name type="scientific">Candida tenuis (strain ATCC 10573 / BCRC 21748 / CBS 615 / JCM 9827 / NBRC 10315 / NRRL Y-1498 / VKM Y-70)</name>
    <name type="common">Yeast</name>
    <name type="synonym">Yamadazyma tenuis</name>
    <dbReference type="NCBI Taxonomy" id="590646"/>
    <lineage>
        <taxon>Eukaryota</taxon>
        <taxon>Fungi</taxon>
        <taxon>Dikarya</taxon>
        <taxon>Ascomycota</taxon>
        <taxon>Saccharomycotina</taxon>
        <taxon>Pichiomycetes</taxon>
        <taxon>Debaryomycetaceae</taxon>
        <taxon>Yamadazyma</taxon>
    </lineage>
</organism>
<dbReference type="PANTHER" id="PTHR13245:SF14">
    <property type="entry name" value="RRP15-LIKE PROTEIN"/>
    <property type="match status" value="1"/>
</dbReference>
<dbReference type="InterPro" id="IPR012459">
    <property type="entry name" value="Rrp15"/>
</dbReference>
<dbReference type="EMBL" id="GL996528">
    <property type="protein sequence ID" value="EGV60752.1"/>
    <property type="molecule type" value="Genomic_DNA"/>
</dbReference>
<feature type="compositionally biased region" description="Acidic residues" evidence="2">
    <location>
        <begin position="53"/>
        <end position="64"/>
    </location>
</feature>
<feature type="compositionally biased region" description="Basic residues" evidence="2">
    <location>
        <begin position="1"/>
        <end position="10"/>
    </location>
</feature>
<dbReference type="PANTHER" id="PTHR13245">
    <property type="entry name" value="RRP15-LIKE PROTEIN"/>
    <property type="match status" value="1"/>
</dbReference>
<keyword evidence="4" id="KW-1185">Reference proteome</keyword>
<evidence type="ECO:0000313" key="3">
    <source>
        <dbReference type="EMBL" id="EGV60752.1"/>
    </source>
</evidence>
<dbReference type="OrthoDB" id="20949at2759"/>
<dbReference type="STRING" id="590646.G3BC09"/>
<evidence type="ECO:0000313" key="4">
    <source>
        <dbReference type="Proteomes" id="UP000000707"/>
    </source>
</evidence>
<evidence type="ECO:0000256" key="1">
    <source>
        <dbReference type="ARBA" id="ARBA00007462"/>
    </source>
</evidence>
<dbReference type="HOGENOM" id="CLU_058264_0_0_1"/>
<accession>G3BC09</accession>
<comment type="similarity">
    <text evidence="1">Belongs to the RRP15 family.</text>
</comment>
<dbReference type="KEGG" id="cten:18248460"/>
<name>G3BC09_CANTC</name>
<feature type="region of interest" description="Disordered" evidence="2">
    <location>
        <begin position="1"/>
        <end position="98"/>
    </location>
</feature>
<dbReference type="GO" id="GO:0000460">
    <property type="term" value="P:maturation of 5.8S rRNA"/>
    <property type="evidence" value="ECO:0007669"/>
    <property type="project" value="TreeGrafter"/>
</dbReference>
<gene>
    <name evidence="3" type="ORF">CANTEDRAFT_116821</name>
</gene>
<dbReference type="eggNOG" id="KOG2974">
    <property type="taxonomic scope" value="Eukaryota"/>
</dbReference>
<dbReference type="GO" id="GO:0000470">
    <property type="term" value="P:maturation of LSU-rRNA"/>
    <property type="evidence" value="ECO:0007669"/>
    <property type="project" value="TreeGrafter"/>
</dbReference>
<dbReference type="Proteomes" id="UP000000707">
    <property type="component" value="Unassembled WGS sequence"/>
</dbReference>
<protein>
    <submittedName>
        <fullName evidence="3">Rrp15p-domain-containing protein</fullName>
    </submittedName>
</protein>
<dbReference type="GeneID" id="18248460"/>